<protein>
    <submittedName>
        <fullName evidence="8">Dimethyladenosine transferase (RRNA methylation)</fullName>
    </submittedName>
</protein>
<evidence type="ECO:0000313" key="8">
    <source>
        <dbReference type="EMBL" id="EID55514.1"/>
    </source>
</evidence>
<keyword evidence="3 5" id="KW-0949">S-adenosyl-L-methionine</keyword>
<organism evidence="8 9">
    <name type="scientific">Saccharomonospora xinjiangensis XJ-54</name>
    <dbReference type="NCBI Taxonomy" id="882086"/>
    <lineage>
        <taxon>Bacteria</taxon>
        <taxon>Bacillati</taxon>
        <taxon>Actinomycetota</taxon>
        <taxon>Actinomycetes</taxon>
        <taxon>Pseudonocardiales</taxon>
        <taxon>Pseudonocardiaceae</taxon>
        <taxon>Saccharomonospora</taxon>
    </lineage>
</organism>
<reference evidence="8 9" key="1">
    <citation type="submission" date="2012-01" db="EMBL/GenBank/DDBJ databases">
        <title>Improved High-Quality Draft sequence of Saccharomonospora xinjiangensis XJ-54.</title>
        <authorList>
            <consortium name="US DOE Joint Genome Institute"/>
            <person name="Lucas S."/>
            <person name="Han J."/>
            <person name="Lapidus A."/>
            <person name="Cheng J.-F."/>
            <person name="Goodwin L."/>
            <person name="Pitluck S."/>
            <person name="Peters L."/>
            <person name="Mikhailova N."/>
            <person name="Teshima H."/>
            <person name="Detter J.C."/>
            <person name="Han C."/>
            <person name="Tapia R."/>
            <person name="Land M."/>
            <person name="Hauser L."/>
            <person name="Kyrpides N."/>
            <person name="Ivanova N."/>
            <person name="Pagani I."/>
            <person name="Brambilla E.-M."/>
            <person name="Klenk H.-P."/>
            <person name="Woyke T."/>
        </authorList>
    </citation>
    <scope>NUCLEOTIDE SEQUENCE [LARGE SCALE GENOMIC DNA]</scope>
    <source>
        <strain evidence="8 9">XJ-54</strain>
    </source>
</reference>
<name>I0V5W1_9PSEU</name>
<feature type="compositionally biased region" description="Basic and acidic residues" evidence="6">
    <location>
        <begin position="1"/>
        <end position="15"/>
    </location>
</feature>
<accession>I0V5W1</accession>
<dbReference type="InterPro" id="IPR020596">
    <property type="entry name" value="rRNA_Ade_Mease_Trfase_CS"/>
</dbReference>
<evidence type="ECO:0000256" key="4">
    <source>
        <dbReference type="ARBA" id="ARBA00022884"/>
    </source>
</evidence>
<dbReference type="OrthoDB" id="3616874at2"/>
<dbReference type="Pfam" id="PF00398">
    <property type="entry name" value="RrnaAD"/>
    <property type="match status" value="1"/>
</dbReference>
<dbReference type="CDD" id="cd02440">
    <property type="entry name" value="AdoMet_MTases"/>
    <property type="match status" value="1"/>
</dbReference>
<dbReference type="InterPro" id="IPR001737">
    <property type="entry name" value="KsgA/Erm"/>
</dbReference>
<evidence type="ECO:0000256" key="5">
    <source>
        <dbReference type="PROSITE-ProRule" id="PRU01026"/>
    </source>
</evidence>
<proteinExistence type="inferred from homology"/>
<dbReference type="GO" id="GO:0000179">
    <property type="term" value="F:rRNA (adenine-N6,N6-)-dimethyltransferase activity"/>
    <property type="evidence" value="ECO:0007669"/>
    <property type="project" value="UniProtKB-UniRule"/>
</dbReference>
<feature type="binding site" evidence="5">
    <location>
        <position position="71"/>
    </location>
    <ligand>
        <name>S-adenosyl-L-methionine</name>
        <dbReference type="ChEBI" id="CHEBI:59789"/>
    </ligand>
</feature>
<dbReference type="InterPro" id="IPR020598">
    <property type="entry name" value="rRNA_Ade_methylase_Trfase_N"/>
</dbReference>
<evidence type="ECO:0000259" key="7">
    <source>
        <dbReference type="SMART" id="SM00650"/>
    </source>
</evidence>
<dbReference type="PANTHER" id="PTHR11727:SF7">
    <property type="entry name" value="DIMETHYLADENOSINE TRANSFERASE-RELATED"/>
    <property type="match status" value="1"/>
</dbReference>
<dbReference type="STRING" id="882086.SacxiDRAFT_3311"/>
<feature type="binding site" evidence="5">
    <location>
        <position position="23"/>
    </location>
    <ligand>
        <name>S-adenosyl-L-methionine</name>
        <dbReference type="ChEBI" id="CHEBI:59789"/>
    </ligand>
</feature>
<evidence type="ECO:0000256" key="2">
    <source>
        <dbReference type="ARBA" id="ARBA00022679"/>
    </source>
</evidence>
<dbReference type="SMART" id="SM00650">
    <property type="entry name" value="rADc"/>
    <property type="match status" value="1"/>
</dbReference>
<feature type="binding site" evidence="5">
    <location>
        <position position="50"/>
    </location>
    <ligand>
        <name>S-adenosyl-L-methionine</name>
        <dbReference type="ChEBI" id="CHEBI:59789"/>
    </ligand>
</feature>
<feature type="binding site" evidence="5">
    <location>
        <position position="112"/>
    </location>
    <ligand>
        <name>S-adenosyl-L-methionine</name>
        <dbReference type="ChEBI" id="CHEBI:59789"/>
    </ligand>
</feature>
<keyword evidence="1 5" id="KW-0489">Methyltransferase</keyword>
<dbReference type="PROSITE" id="PS51689">
    <property type="entry name" value="SAM_RNA_A_N6_MT"/>
    <property type="match status" value="1"/>
</dbReference>
<dbReference type="AlphaFoldDB" id="I0V5W1"/>
<dbReference type="Proteomes" id="UP000004691">
    <property type="component" value="Unassembled WGS sequence"/>
</dbReference>
<comment type="similarity">
    <text evidence="5">Belongs to the class I-like SAM-binding methyltransferase superfamily. rRNA adenine N(6)-methyltransferase family.</text>
</comment>
<keyword evidence="2 5" id="KW-0808">Transferase</keyword>
<feature type="binding site" evidence="5">
    <location>
        <position position="96"/>
    </location>
    <ligand>
        <name>S-adenosyl-L-methionine</name>
        <dbReference type="ChEBI" id="CHEBI:59789"/>
    </ligand>
</feature>
<dbReference type="GO" id="GO:0003723">
    <property type="term" value="F:RNA binding"/>
    <property type="evidence" value="ECO:0007669"/>
    <property type="project" value="UniProtKB-UniRule"/>
</dbReference>
<sequence>MSAERRFPRRSERGTRPNPSGVHFLVAEDVVNTLVRVCRPGPDDLVIDFGAGPGVLTSAAAKRGARVLAVERDAEFAAMLIRRFRDNARVRVVRGDLRTVTLPRKDFLVMANPPYSASTALFRRLLGARRPTVVRGALTVEWGFARRLVSATSSAGELAWWAARYDIGLVRRVRPASFRPQPRVDSAVVSIRRRELSPEAERLLVELLKAAGRNPSRSARSLVRHIGAPDAHRLLARCGVEPGSSAGIVPPSAFAAFADAATARGEKPSSTV</sequence>
<dbReference type="EMBL" id="JH636049">
    <property type="protein sequence ID" value="EID55514.1"/>
    <property type="molecule type" value="Genomic_DNA"/>
</dbReference>
<dbReference type="eggNOG" id="COG0030">
    <property type="taxonomic scope" value="Bacteria"/>
</dbReference>
<evidence type="ECO:0000313" key="9">
    <source>
        <dbReference type="Proteomes" id="UP000004691"/>
    </source>
</evidence>
<gene>
    <name evidence="8" type="ORF">SacxiDRAFT_3311</name>
</gene>
<evidence type="ECO:0000256" key="1">
    <source>
        <dbReference type="ARBA" id="ARBA00022603"/>
    </source>
</evidence>
<feature type="binding site" evidence="5">
    <location>
        <position position="25"/>
    </location>
    <ligand>
        <name>S-adenosyl-L-methionine</name>
        <dbReference type="ChEBI" id="CHEBI:59789"/>
    </ligand>
</feature>
<keyword evidence="9" id="KW-1185">Reference proteome</keyword>
<dbReference type="InterPro" id="IPR029063">
    <property type="entry name" value="SAM-dependent_MTases_sf"/>
</dbReference>
<dbReference type="SUPFAM" id="SSF53335">
    <property type="entry name" value="S-adenosyl-L-methionine-dependent methyltransferases"/>
    <property type="match status" value="1"/>
</dbReference>
<dbReference type="RefSeq" id="WP_006239688.1">
    <property type="nucleotide sequence ID" value="NZ_JH636049.1"/>
</dbReference>
<evidence type="ECO:0000256" key="6">
    <source>
        <dbReference type="SAM" id="MobiDB-lite"/>
    </source>
</evidence>
<evidence type="ECO:0000256" key="3">
    <source>
        <dbReference type="ARBA" id="ARBA00022691"/>
    </source>
</evidence>
<keyword evidence="4 5" id="KW-0694">RNA-binding</keyword>
<dbReference type="HOGENOM" id="CLU_041220_3_0_11"/>
<feature type="domain" description="Ribosomal RNA adenine methylase transferase N-terminal" evidence="7">
    <location>
        <begin position="30"/>
        <end position="195"/>
    </location>
</feature>
<dbReference type="PANTHER" id="PTHR11727">
    <property type="entry name" value="DIMETHYLADENOSINE TRANSFERASE"/>
    <property type="match status" value="1"/>
</dbReference>
<dbReference type="PROSITE" id="PS01131">
    <property type="entry name" value="RRNA_A_DIMETH"/>
    <property type="match status" value="1"/>
</dbReference>
<dbReference type="Gene3D" id="3.40.50.150">
    <property type="entry name" value="Vaccinia Virus protein VP39"/>
    <property type="match status" value="1"/>
</dbReference>
<feature type="region of interest" description="Disordered" evidence="6">
    <location>
        <begin position="1"/>
        <end position="20"/>
    </location>
</feature>